<dbReference type="InterPro" id="IPR001387">
    <property type="entry name" value="Cro/C1-type_HTH"/>
</dbReference>
<gene>
    <name evidence="2" type="ORF">GCM10017667_53080</name>
</gene>
<accession>A0A919ERB8</accession>
<dbReference type="Proteomes" id="UP000632849">
    <property type="component" value="Unassembled WGS sequence"/>
</dbReference>
<dbReference type="EMBL" id="BNBE01000002">
    <property type="protein sequence ID" value="GHG12850.1"/>
    <property type="molecule type" value="Genomic_DNA"/>
</dbReference>
<organism evidence="2 3">
    <name type="scientific">Streptomyces filamentosus</name>
    <name type="common">Streptomyces roseosporus</name>
    <dbReference type="NCBI Taxonomy" id="67294"/>
    <lineage>
        <taxon>Bacteria</taxon>
        <taxon>Bacillati</taxon>
        <taxon>Actinomycetota</taxon>
        <taxon>Actinomycetes</taxon>
        <taxon>Kitasatosporales</taxon>
        <taxon>Streptomycetaceae</taxon>
        <taxon>Streptomyces</taxon>
    </lineage>
</organism>
<dbReference type="PROSITE" id="PS50943">
    <property type="entry name" value="HTH_CROC1"/>
    <property type="match status" value="1"/>
</dbReference>
<keyword evidence="3" id="KW-1185">Reference proteome</keyword>
<reference evidence="2" key="2">
    <citation type="submission" date="2020-09" db="EMBL/GenBank/DDBJ databases">
        <authorList>
            <person name="Sun Q."/>
            <person name="Ohkuma M."/>
        </authorList>
    </citation>
    <scope>NUCLEOTIDE SEQUENCE</scope>
    <source>
        <strain evidence="2">JCM 4122</strain>
    </source>
</reference>
<dbReference type="AlphaFoldDB" id="A0A919ERB8"/>
<evidence type="ECO:0000313" key="2">
    <source>
        <dbReference type="EMBL" id="GHG12850.1"/>
    </source>
</evidence>
<sequence length="513" mass="56564">MTHLNNSVAVKESGMTQPQPRTLLQHLLETTPGLNCTTWARFQVLWGRMASEAAQGLGLPKLAHVRVSRSSYQRWLSGAHVTKGDTAVILEWYFGKSAAELARPVPRREIVRPSPLGPSTLTAATRALDYTWNTSRYVPGEPNTGVIGTWELSGGRHFDGTAIGLQLYEAAPDGDQVELKEADLPHLQSYVRSSRRGVVLASLCTAGETGLYLLDAAHARRQLTTGQVPRIPAAYQLDDLTFSLTRALYVLDDGMLADDLPLSDRAEELGYYVKTGDSAPPRSDMPELSPVGAAWLGSTLCAQYITRRLDELPAIPVFWTREATGEECAPWLLFRHKHEYLQAVASRFAGAASPLGRAFCVPEQAVHSTEPHERILLLLTVAMMEMHRITVWITNDPAYTQTEGFVLAQNRAILANWVREDSSVWRVATTSAAQDVAPYREAIAHAQAHSIVDAPTPAARLQALAEYLELDWTWLVARCRALGESGITGMLRPRSRHLTLTALDQTLRFLGAM</sequence>
<proteinExistence type="predicted"/>
<name>A0A919ERB8_STRFL</name>
<feature type="domain" description="HTH cro/C1-type" evidence="1">
    <location>
        <begin position="67"/>
        <end position="101"/>
    </location>
</feature>
<protein>
    <recommendedName>
        <fullName evidence="1">HTH cro/C1-type domain-containing protein</fullName>
    </recommendedName>
</protein>
<dbReference type="RefSeq" id="WP_190043221.1">
    <property type="nucleotide sequence ID" value="NZ_BNBE01000002.1"/>
</dbReference>
<comment type="caution">
    <text evidence="2">The sequence shown here is derived from an EMBL/GenBank/DDBJ whole genome shotgun (WGS) entry which is preliminary data.</text>
</comment>
<evidence type="ECO:0000313" key="3">
    <source>
        <dbReference type="Proteomes" id="UP000632849"/>
    </source>
</evidence>
<reference evidence="2" key="1">
    <citation type="journal article" date="2014" name="Int. J. Syst. Evol. Microbiol.">
        <title>Complete genome sequence of Corynebacterium casei LMG S-19264T (=DSM 44701T), isolated from a smear-ripened cheese.</title>
        <authorList>
            <consortium name="US DOE Joint Genome Institute (JGI-PGF)"/>
            <person name="Walter F."/>
            <person name="Albersmeier A."/>
            <person name="Kalinowski J."/>
            <person name="Ruckert C."/>
        </authorList>
    </citation>
    <scope>NUCLEOTIDE SEQUENCE</scope>
    <source>
        <strain evidence="2">JCM 4122</strain>
    </source>
</reference>
<evidence type="ECO:0000259" key="1">
    <source>
        <dbReference type="PROSITE" id="PS50943"/>
    </source>
</evidence>